<dbReference type="InterPro" id="IPR000668">
    <property type="entry name" value="Peptidase_C1A_C"/>
</dbReference>
<dbReference type="InterPro" id="IPR013128">
    <property type="entry name" value="Peptidase_C1A"/>
</dbReference>
<dbReference type="GO" id="GO:0006508">
    <property type="term" value="P:proteolysis"/>
    <property type="evidence" value="ECO:0007669"/>
    <property type="project" value="UniProtKB-KW"/>
</dbReference>
<gene>
    <name evidence="10" type="ORF">SI8410_13017798</name>
</gene>
<evidence type="ECO:0000256" key="4">
    <source>
        <dbReference type="ARBA" id="ARBA00022801"/>
    </source>
</evidence>
<dbReference type="Pfam" id="PF00112">
    <property type="entry name" value="Peptidase_C1"/>
    <property type="match status" value="1"/>
</dbReference>
<evidence type="ECO:0000256" key="1">
    <source>
        <dbReference type="ARBA" id="ARBA00008455"/>
    </source>
</evidence>
<evidence type="ECO:0000313" key="11">
    <source>
        <dbReference type="Proteomes" id="UP000663760"/>
    </source>
</evidence>
<reference evidence="10" key="1">
    <citation type="submission" date="2020-02" db="EMBL/GenBank/DDBJ databases">
        <authorList>
            <person name="Scholz U."/>
            <person name="Mascher M."/>
            <person name="Fiebig A."/>
        </authorList>
    </citation>
    <scope>NUCLEOTIDE SEQUENCE</scope>
</reference>
<dbReference type="SUPFAM" id="SSF54001">
    <property type="entry name" value="Cysteine proteinases"/>
    <property type="match status" value="1"/>
</dbReference>
<dbReference type="Gene3D" id="3.90.70.10">
    <property type="entry name" value="Cysteine proteinases"/>
    <property type="match status" value="1"/>
</dbReference>
<name>A0A7I8LB84_SPIIN</name>
<dbReference type="PROSITE" id="PS00639">
    <property type="entry name" value="THIOL_PROTEASE_HIS"/>
    <property type="match status" value="1"/>
</dbReference>
<evidence type="ECO:0000256" key="2">
    <source>
        <dbReference type="ARBA" id="ARBA00022670"/>
    </source>
</evidence>
<dbReference type="EMBL" id="LR746276">
    <property type="protein sequence ID" value="CAA7407120.1"/>
    <property type="molecule type" value="Genomic_DNA"/>
</dbReference>
<evidence type="ECO:0000256" key="3">
    <source>
        <dbReference type="ARBA" id="ARBA00022729"/>
    </source>
</evidence>
<feature type="domain" description="Peptidase C1A papain C-terminal" evidence="8">
    <location>
        <begin position="132"/>
        <end position="343"/>
    </location>
</feature>
<dbReference type="GO" id="GO:0008234">
    <property type="term" value="F:cysteine-type peptidase activity"/>
    <property type="evidence" value="ECO:0007669"/>
    <property type="project" value="UniProtKB-KW"/>
</dbReference>
<dbReference type="Proteomes" id="UP000663760">
    <property type="component" value="Chromosome 13"/>
</dbReference>
<accession>A0A7I8LB84</accession>
<evidence type="ECO:0000256" key="5">
    <source>
        <dbReference type="ARBA" id="ARBA00022807"/>
    </source>
</evidence>
<keyword evidence="4" id="KW-0378">Hydrolase</keyword>
<feature type="domain" description="Cathepsin propeptide inhibitor" evidence="9">
    <location>
        <begin position="45"/>
        <end position="103"/>
    </location>
</feature>
<evidence type="ECO:0000259" key="9">
    <source>
        <dbReference type="SMART" id="SM00848"/>
    </source>
</evidence>
<dbReference type="InterPro" id="IPR039417">
    <property type="entry name" value="Peptidase_C1A_papain-like"/>
</dbReference>
<dbReference type="FunFam" id="3.90.70.10:FF:000067">
    <property type="entry name" value="Senescence-specific cysteine protease"/>
    <property type="match status" value="1"/>
</dbReference>
<dbReference type="OrthoDB" id="606892at2759"/>
<keyword evidence="3 7" id="KW-0732">Signal</keyword>
<proteinExistence type="inferred from homology"/>
<dbReference type="InterPro" id="IPR025660">
    <property type="entry name" value="Pept_his_AS"/>
</dbReference>
<comment type="similarity">
    <text evidence="1">Belongs to the peptidase C1 family.</text>
</comment>
<dbReference type="SMART" id="SM00848">
    <property type="entry name" value="Inhibitor_I29"/>
    <property type="match status" value="1"/>
</dbReference>
<evidence type="ECO:0000259" key="8">
    <source>
        <dbReference type="SMART" id="SM00645"/>
    </source>
</evidence>
<dbReference type="PANTHER" id="PTHR12411">
    <property type="entry name" value="CYSTEINE PROTEASE FAMILY C1-RELATED"/>
    <property type="match status" value="1"/>
</dbReference>
<dbReference type="InterPro" id="IPR013201">
    <property type="entry name" value="Prot_inhib_I29"/>
</dbReference>
<dbReference type="InterPro" id="IPR000169">
    <property type="entry name" value="Pept_cys_AS"/>
</dbReference>
<dbReference type="AlphaFoldDB" id="A0A7I8LB84"/>
<keyword evidence="6" id="KW-1015">Disulfide bond</keyword>
<keyword evidence="2" id="KW-0645">Protease</keyword>
<feature type="signal peptide" evidence="7">
    <location>
        <begin position="1"/>
        <end position="22"/>
    </location>
</feature>
<evidence type="ECO:0000256" key="7">
    <source>
        <dbReference type="SAM" id="SignalP"/>
    </source>
</evidence>
<dbReference type="CDD" id="cd02248">
    <property type="entry name" value="Peptidase_C1A"/>
    <property type="match status" value="1"/>
</dbReference>
<dbReference type="InterPro" id="IPR038765">
    <property type="entry name" value="Papain-like_cys_pep_sf"/>
</dbReference>
<dbReference type="SMART" id="SM00645">
    <property type="entry name" value="Pept_C1"/>
    <property type="match status" value="1"/>
</dbReference>
<organism evidence="10 11">
    <name type="scientific">Spirodela intermedia</name>
    <name type="common">Intermediate duckweed</name>
    <dbReference type="NCBI Taxonomy" id="51605"/>
    <lineage>
        <taxon>Eukaryota</taxon>
        <taxon>Viridiplantae</taxon>
        <taxon>Streptophyta</taxon>
        <taxon>Embryophyta</taxon>
        <taxon>Tracheophyta</taxon>
        <taxon>Spermatophyta</taxon>
        <taxon>Magnoliopsida</taxon>
        <taxon>Liliopsida</taxon>
        <taxon>Araceae</taxon>
        <taxon>Lemnoideae</taxon>
        <taxon>Spirodela</taxon>
    </lineage>
</organism>
<dbReference type="PROSITE" id="PS00139">
    <property type="entry name" value="THIOL_PROTEASE_CYS"/>
    <property type="match status" value="1"/>
</dbReference>
<dbReference type="Pfam" id="PF08246">
    <property type="entry name" value="Inhibitor_I29"/>
    <property type="match status" value="1"/>
</dbReference>
<sequence>MGRSKFLSMLLVFTIYHCCVTGLSVKSIGGQKRKLRSEKEIKWLFAEWQVKYDKSYDTSMEESRRIKIFKDNLRYITEHNRPENNHSFTLGLNQFADLTTEEFASIYLNSHLNVEPSSHASDRYMPKEGEQLPNFVDWRRAGAVSPVEYQGNCGSCWAFSAVGAIEGINQIVTGNLMTLSKQNLVDCERLSNGCFGGRTSSAFQYVQNSGIDTESHYPYQGVRQPCNPIKESVVYIDNYEVIRSRNEISLQKAVSSQPISVSIKSNSTDFIFHKKGVFSGRCGQKLDHGVLVVGYGREDGKDYWLIKNSWSTFWSENGYGKIERNINAPFGKCGIAMNPSYPVIDKPYRLYGQSSKTIQKMPLAGA</sequence>
<feature type="chain" id="PRO_5029476809" evidence="7">
    <location>
        <begin position="23"/>
        <end position="366"/>
    </location>
</feature>
<protein>
    <submittedName>
        <fullName evidence="10">Uncharacterized protein</fullName>
    </submittedName>
</protein>
<keyword evidence="11" id="KW-1185">Reference proteome</keyword>
<evidence type="ECO:0000313" key="10">
    <source>
        <dbReference type="EMBL" id="CAA7407120.1"/>
    </source>
</evidence>
<evidence type="ECO:0000256" key="6">
    <source>
        <dbReference type="ARBA" id="ARBA00023157"/>
    </source>
</evidence>
<dbReference type="PRINTS" id="PR00705">
    <property type="entry name" value="PAPAIN"/>
</dbReference>
<keyword evidence="5" id="KW-0788">Thiol protease</keyword>